<evidence type="ECO:0000313" key="4">
    <source>
        <dbReference type="EMBL" id="KZV83161.1"/>
    </source>
</evidence>
<evidence type="ECO:0000313" key="5">
    <source>
        <dbReference type="Proteomes" id="UP000077266"/>
    </source>
</evidence>
<dbReference type="InterPro" id="IPR013087">
    <property type="entry name" value="Znf_C2H2_type"/>
</dbReference>
<organism evidence="4 5">
    <name type="scientific">Exidia glandulosa HHB12029</name>
    <dbReference type="NCBI Taxonomy" id="1314781"/>
    <lineage>
        <taxon>Eukaryota</taxon>
        <taxon>Fungi</taxon>
        <taxon>Dikarya</taxon>
        <taxon>Basidiomycota</taxon>
        <taxon>Agaricomycotina</taxon>
        <taxon>Agaricomycetes</taxon>
        <taxon>Auriculariales</taxon>
        <taxon>Exidiaceae</taxon>
        <taxon>Exidia</taxon>
    </lineage>
</organism>
<dbReference type="OrthoDB" id="8922241at2759"/>
<dbReference type="EMBL" id="KV426286">
    <property type="protein sequence ID" value="KZV83161.1"/>
    <property type="molecule type" value="Genomic_DNA"/>
</dbReference>
<keyword evidence="5" id="KW-1185">Reference proteome</keyword>
<reference evidence="4 5" key="1">
    <citation type="journal article" date="2016" name="Mol. Biol. Evol.">
        <title>Comparative Genomics of Early-Diverging Mushroom-Forming Fungi Provides Insights into the Origins of Lignocellulose Decay Capabilities.</title>
        <authorList>
            <person name="Nagy L.G."/>
            <person name="Riley R."/>
            <person name="Tritt A."/>
            <person name="Adam C."/>
            <person name="Daum C."/>
            <person name="Floudas D."/>
            <person name="Sun H."/>
            <person name="Yadav J.S."/>
            <person name="Pangilinan J."/>
            <person name="Larsson K.H."/>
            <person name="Matsuura K."/>
            <person name="Barry K."/>
            <person name="Labutti K."/>
            <person name="Kuo R."/>
            <person name="Ohm R.A."/>
            <person name="Bhattacharya S.S."/>
            <person name="Shirouzu T."/>
            <person name="Yoshinaga Y."/>
            <person name="Martin F.M."/>
            <person name="Grigoriev I.V."/>
            <person name="Hibbett D.S."/>
        </authorList>
    </citation>
    <scope>NUCLEOTIDE SEQUENCE [LARGE SCALE GENOMIC DNA]</scope>
    <source>
        <strain evidence="4 5">HHB12029</strain>
    </source>
</reference>
<keyword evidence="1" id="KW-0479">Metal-binding</keyword>
<feature type="region of interest" description="Disordered" evidence="2">
    <location>
        <begin position="1"/>
        <end position="75"/>
    </location>
</feature>
<dbReference type="GO" id="GO:0008270">
    <property type="term" value="F:zinc ion binding"/>
    <property type="evidence" value="ECO:0007669"/>
    <property type="project" value="UniProtKB-KW"/>
</dbReference>
<feature type="compositionally biased region" description="Polar residues" evidence="2">
    <location>
        <begin position="37"/>
        <end position="50"/>
    </location>
</feature>
<gene>
    <name evidence="4" type="ORF">EXIGLDRAFT_324845</name>
</gene>
<proteinExistence type="predicted"/>
<dbReference type="Gene3D" id="3.30.160.60">
    <property type="entry name" value="Classic Zinc Finger"/>
    <property type="match status" value="1"/>
</dbReference>
<feature type="compositionally biased region" description="Pro residues" evidence="2">
    <location>
        <begin position="16"/>
        <end position="26"/>
    </location>
</feature>
<feature type="compositionally biased region" description="Low complexity" evidence="2">
    <location>
        <begin position="59"/>
        <end position="72"/>
    </location>
</feature>
<name>A0A165CUQ4_EXIGL</name>
<dbReference type="PROSITE" id="PS50157">
    <property type="entry name" value="ZINC_FINGER_C2H2_2"/>
    <property type="match status" value="1"/>
</dbReference>
<evidence type="ECO:0000256" key="1">
    <source>
        <dbReference type="PROSITE-ProRule" id="PRU00042"/>
    </source>
</evidence>
<accession>A0A165CUQ4</accession>
<dbReference type="AlphaFoldDB" id="A0A165CUQ4"/>
<evidence type="ECO:0000256" key="2">
    <source>
        <dbReference type="SAM" id="MobiDB-lite"/>
    </source>
</evidence>
<protein>
    <recommendedName>
        <fullName evidence="3">C2H2-type domain-containing protein</fullName>
    </recommendedName>
</protein>
<sequence>MPGAFLVRPGLVTLPHSPPSHRPPPNAHMAKVANARPASQRTRSRTSISETGAARARSNSDASVSLSSHSGSGEPHVWHCDIKGCSKFFMREADLRRHQRTSKQHNNKAYYCGCGRSFTRQDATRRHCLSFGYTPPVPSTDKVSLTPHILDTKFLPLFCVEYQTMGHLTLSSLPRPTRRLQMA</sequence>
<feature type="domain" description="C2H2-type" evidence="3">
    <location>
        <begin position="78"/>
        <end position="110"/>
    </location>
</feature>
<keyword evidence="1" id="KW-0863">Zinc-finger</keyword>
<dbReference type="InParanoid" id="A0A165CUQ4"/>
<dbReference type="Proteomes" id="UP000077266">
    <property type="component" value="Unassembled WGS sequence"/>
</dbReference>
<evidence type="ECO:0000259" key="3">
    <source>
        <dbReference type="PROSITE" id="PS50157"/>
    </source>
</evidence>
<dbReference type="STRING" id="1314781.A0A165CUQ4"/>
<keyword evidence="1" id="KW-0862">Zinc</keyword>